<feature type="glycosylation site" description="N-linked (GlcNAc...) asparagine" evidence="7">
    <location>
        <position position="109"/>
    </location>
</feature>
<proteinExistence type="inferred from homology"/>
<dbReference type="GO" id="GO:0042546">
    <property type="term" value="P:cell wall biogenesis"/>
    <property type="evidence" value="ECO:0007669"/>
    <property type="project" value="InterPro"/>
</dbReference>
<organism evidence="10">
    <name type="scientific">Oryza sativa subsp. japonica</name>
    <name type="common">Rice</name>
    <dbReference type="NCBI Taxonomy" id="39947"/>
    <lineage>
        <taxon>Eukaryota</taxon>
        <taxon>Viridiplantae</taxon>
        <taxon>Streptophyta</taxon>
        <taxon>Embryophyta</taxon>
        <taxon>Tracheophyta</taxon>
        <taxon>Spermatophyta</taxon>
        <taxon>Magnoliopsida</taxon>
        <taxon>Liliopsida</taxon>
        <taxon>Poales</taxon>
        <taxon>Poaceae</taxon>
        <taxon>BOP clade</taxon>
        <taxon>Oryzoideae</taxon>
        <taxon>Oryzeae</taxon>
        <taxon>Oryzinae</taxon>
        <taxon>Oryza</taxon>
        <taxon>Oryza sativa</taxon>
    </lineage>
</organism>
<dbReference type="AlphaFoldDB" id="B9FT30"/>
<dbReference type="InterPro" id="IPR013320">
    <property type="entry name" value="ConA-like_dom_sf"/>
</dbReference>
<evidence type="ECO:0000256" key="5">
    <source>
        <dbReference type="ARBA" id="ARBA00023295"/>
    </source>
</evidence>
<evidence type="ECO:0000256" key="2">
    <source>
        <dbReference type="ARBA" id="ARBA00022801"/>
    </source>
</evidence>
<dbReference type="Gene3D" id="2.60.120.200">
    <property type="match status" value="2"/>
</dbReference>
<dbReference type="GO" id="GO:0071555">
    <property type="term" value="P:cell wall organization"/>
    <property type="evidence" value="ECO:0007669"/>
    <property type="project" value="UniProtKB-KW"/>
</dbReference>
<dbReference type="InterPro" id="IPR008263">
    <property type="entry name" value="GH16_AS"/>
</dbReference>
<evidence type="ECO:0000256" key="6">
    <source>
        <dbReference type="PIRSR" id="PIRSR005604-1"/>
    </source>
</evidence>
<dbReference type="InterPro" id="IPR044791">
    <property type="entry name" value="Beta-glucanase/XTH"/>
</dbReference>
<evidence type="ECO:0000256" key="4">
    <source>
        <dbReference type="ARBA" id="ARBA00023180"/>
    </source>
</evidence>
<keyword evidence="8" id="KW-0134">Cell wall</keyword>
<name>B9FT30_ORYSJ</name>
<sequence length="270" mass="29406">MAKALLAVVVVAVAAVLELGLVGANFQDQCDITWEPQNAKMTEGGDHLTLSLVSNSSGCMLRTKKQFIYGSVSTRIQLVKGNSAGTVTTYYTSSIGDKHDEIDFEFLGNSSGLPYTFHTNVFADGVGSREMQFRPWFDPTDGYHNYTIFWNPCMIVYGGRVKTDWTKAPFVAEYRDIGLNICECPGSGSGSSSSFSSSSSSTSGDAEDPACAQRCATSDHWYAAEGLCQLSDKQLRQMKAVQLGYTIYDYCADAQAKGRPVPPECSMPQY</sequence>
<dbReference type="Pfam" id="PF00722">
    <property type="entry name" value="Glyco_hydro_16"/>
    <property type="match status" value="1"/>
</dbReference>
<dbReference type="EC" id="2.4.1.207" evidence="8"/>
<protein>
    <recommendedName>
        <fullName evidence="8">Xyloglucan endotransglucosylase/hydrolase</fullName>
        <ecNumber evidence="8">2.4.1.207</ecNumber>
    </recommendedName>
</protein>
<keyword evidence="5 8" id="KW-0326">Glycosidase</keyword>
<evidence type="ECO:0000256" key="1">
    <source>
        <dbReference type="ARBA" id="ARBA00022679"/>
    </source>
</evidence>
<dbReference type="GO" id="GO:0016762">
    <property type="term" value="F:xyloglucan:xyloglucosyl transferase activity"/>
    <property type="evidence" value="ECO:0007669"/>
    <property type="project" value="UniProtKB-EC"/>
</dbReference>
<dbReference type="InterPro" id="IPR000757">
    <property type="entry name" value="Beta-glucanase-like"/>
</dbReference>
<accession>B9FT30</accession>
<keyword evidence="3" id="KW-1015">Disulfide bond</keyword>
<keyword evidence="4" id="KW-0325">Glycoprotein</keyword>
<dbReference type="Pfam" id="PF06955">
    <property type="entry name" value="XET_C"/>
    <property type="match status" value="1"/>
</dbReference>
<feature type="signal peptide" evidence="8">
    <location>
        <begin position="1"/>
        <end position="24"/>
    </location>
</feature>
<keyword evidence="8" id="KW-0961">Cell wall biogenesis/degradation</keyword>
<feature type="chain" id="PRO_5005124232" description="Xyloglucan endotransglucosylase/hydrolase" evidence="8">
    <location>
        <begin position="25"/>
        <end position="270"/>
    </location>
</feature>
<evidence type="ECO:0000313" key="10">
    <source>
        <dbReference type="EMBL" id="EEE65641.1"/>
    </source>
</evidence>
<feature type="active site" description="Nucleophile" evidence="6">
    <location>
        <position position="101"/>
    </location>
</feature>
<keyword evidence="8" id="KW-0964">Secreted</keyword>
<dbReference type="GO" id="GO:0010411">
    <property type="term" value="P:xyloglucan metabolic process"/>
    <property type="evidence" value="ECO:0007669"/>
    <property type="project" value="InterPro"/>
</dbReference>
<comment type="function">
    <text evidence="8">Catalyzes xyloglucan endohydrolysis (XEH) and/or endotransglycosylation (XET). Cleaves and religates xyloglucan polymers, an essential constituent of the primary cell wall, and thereby participates in cell wall construction of growing tissues.</text>
</comment>
<dbReference type="PROSITE" id="PS01034">
    <property type="entry name" value="GH16_1"/>
    <property type="match status" value="1"/>
</dbReference>
<dbReference type="SUPFAM" id="SSF49899">
    <property type="entry name" value="Concanavalin A-like lectins/glucanases"/>
    <property type="match status" value="1"/>
</dbReference>
<evidence type="ECO:0000259" key="9">
    <source>
        <dbReference type="PROSITE" id="PS51762"/>
    </source>
</evidence>
<dbReference type="PIRSF" id="PIRSF005604">
    <property type="entry name" value="XET"/>
    <property type="match status" value="1"/>
</dbReference>
<dbReference type="PANTHER" id="PTHR31062">
    <property type="entry name" value="XYLOGLUCAN ENDOTRANSGLUCOSYLASE/HYDROLASE PROTEIN 8-RELATED"/>
    <property type="match status" value="1"/>
</dbReference>
<keyword evidence="8" id="KW-0732">Signal</keyword>
<feature type="domain" description="GH16" evidence="9">
    <location>
        <begin position="1"/>
        <end position="270"/>
    </location>
</feature>
<keyword evidence="1 8" id="KW-0808">Transferase</keyword>
<reference evidence="10" key="2">
    <citation type="submission" date="2008-12" db="EMBL/GenBank/DDBJ databases">
        <title>Improved gene annotation of the rice (Oryza sativa) genomes.</title>
        <authorList>
            <person name="Wang J."/>
            <person name="Li R."/>
            <person name="Fan W."/>
            <person name="Huang Q."/>
            <person name="Zhang J."/>
            <person name="Zhou Y."/>
            <person name="Hu Y."/>
            <person name="Zi S."/>
            <person name="Li J."/>
            <person name="Ni P."/>
            <person name="Zheng H."/>
            <person name="Zhang Y."/>
            <person name="Zhao M."/>
            <person name="Hao Q."/>
            <person name="McDermott J."/>
            <person name="Samudrala R."/>
            <person name="Kristiansen K."/>
            <person name="Wong G.K.-S."/>
        </authorList>
    </citation>
    <scope>NUCLEOTIDE SEQUENCE</scope>
</reference>
<dbReference type="PROSITE" id="PS51762">
    <property type="entry name" value="GH16_2"/>
    <property type="match status" value="1"/>
</dbReference>
<keyword evidence="2 8" id="KW-0378">Hydrolase</keyword>
<evidence type="ECO:0000256" key="7">
    <source>
        <dbReference type="PIRSR" id="PIRSR005604-2"/>
    </source>
</evidence>
<dbReference type="EMBL" id="CM000143">
    <property type="protein sequence ID" value="EEE65641.1"/>
    <property type="molecule type" value="Genomic_DNA"/>
</dbReference>
<dbReference type="GO" id="GO:0004553">
    <property type="term" value="F:hydrolase activity, hydrolyzing O-glycosyl compounds"/>
    <property type="evidence" value="ECO:0007669"/>
    <property type="project" value="InterPro"/>
</dbReference>
<reference evidence="10" key="1">
    <citation type="journal article" date="2005" name="PLoS Biol.">
        <title>The genomes of Oryza sativa: a history of duplications.</title>
        <authorList>
            <person name="Yu J."/>
            <person name="Wang J."/>
            <person name="Lin W."/>
            <person name="Li S."/>
            <person name="Li H."/>
            <person name="Zhou J."/>
            <person name="Ni P."/>
            <person name="Dong W."/>
            <person name="Hu S."/>
            <person name="Zeng C."/>
            <person name="Zhang J."/>
            <person name="Zhang Y."/>
            <person name="Li R."/>
            <person name="Xu Z."/>
            <person name="Li S."/>
            <person name="Li X."/>
            <person name="Zheng H."/>
            <person name="Cong L."/>
            <person name="Lin L."/>
            <person name="Yin J."/>
            <person name="Geng J."/>
            <person name="Li G."/>
            <person name="Shi J."/>
            <person name="Liu J."/>
            <person name="Lv H."/>
            <person name="Li J."/>
            <person name="Wang J."/>
            <person name="Deng Y."/>
            <person name="Ran L."/>
            <person name="Shi X."/>
            <person name="Wang X."/>
            <person name="Wu Q."/>
            <person name="Li C."/>
            <person name="Ren X."/>
            <person name="Wang J."/>
            <person name="Wang X."/>
            <person name="Li D."/>
            <person name="Liu D."/>
            <person name="Zhang X."/>
            <person name="Ji Z."/>
            <person name="Zhao W."/>
            <person name="Sun Y."/>
            <person name="Zhang Z."/>
            <person name="Bao J."/>
            <person name="Han Y."/>
            <person name="Dong L."/>
            <person name="Ji J."/>
            <person name="Chen P."/>
            <person name="Wu S."/>
            <person name="Liu J."/>
            <person name="Xiao Y."/>
            <person name="Bu D."/>
            <person name="Tan J."/>
            <person name="Yang L."/>
            <person name="Ye C."/>
            <person name="Zhang J."/>
            <person name="Xu J."/>
            <person name="Zhou Y."/>
            <person name="Yu Y."/>
            <person name="Zhang B."/>
            <person name="Zhuang S."/>
            <person name="Wei H."/>
            <person name="Liu B."/>
            <person name="Lei M."/>
            <person name="Yu H."/>
            <person name="Li Y."/>
            <person name="Xu H."/>
            <person name="Wei S."/>
            <person name="He X."/>
            <person name="Fang L."/>
            <person name="Zhang Z."/>
            <person name="Zhang Y."/>
            <person name="Huang X."/>
            <person name="Su Z."/>
            <person name="Tong W."/>
            <person name="Li J."/>
            <person name="Tong Z."/>
            <person name="Li S."/>
            <person name="Ye J."/>
            <person name="Wang L."/>
            <person name="Fang L."/>
            <person name="Lei T."/>
            <person name="Chen C."/>
            <person name="Chen H."/>
            <person name="Xu Z."/>
            <person name="Li H."/>
            <person name="Huang H."/>
            <person name="Zhang F."/>
            <person name="Xu H."/>
            <person name="Li N."/>
            <person name="Zhao C."/>
            <person name="Li S."/>
            <person name="Dong L."/>
            <person name="Huang Y."/>
            <person name="Li L."/>
            <person name="Xi Y."/>
            <person name="Qi Q."/>
            <person name="Li W."/>
            <person name="Zhang B."/>
            <person name="Hu W."/>
            <person name="Zhang Y."/>
            <person name="Tian X."/>
            <person name="Jiao Y."/>
            <person name="Liang X."/>
            <person name="Jin J."/>
            <person name="Gao L."/>
            <person name="Zheng W."/>
            <person name="Hao B."/>
            <person name="Liu S."/>
            <person name="Wang W."/>
            <person name="Yuan L."/>
            <person name="Cao M."/>
            <person name="McDermott J."/>
            <person name="Samudrala R."/>
            <person name="Wang J."/>
            <person name="Wong G.K."/>
            <person name="Yang H."/>
        </authorList>
    </citation>
    <scope>NUCLEOTIDE SEQUENCE [LARGE SCALE GENOMIC DNA]</scope>
</reference>
<comment type="similarity">
    <text evidence="8">Belongs to the glycosyl hydrolase 16 family.</text>
</comment>
<dbReference type="InterPro" id="IPR016455">
    <property type="entry name" value="XTH"/>
</dbReference>
<comment type="subcellular location">
    <subcellularLocation>
        <location evidence="8">Secreted</location>
        <location evidence="8">Cell wall</location>
    </subcellularLocation>
    <subcellularLocation>
        <location evidence="8">Secreted</location>
        <location evidence="8">Extracellular space</location>
        <location evidence="8">Apoplast</location>
    </subcellularLocation>
</comment>
<dbReference type="GO" id="GO:0048046">
    <property type="term" value="C:apoplast"/>
    <property type="evidence" value="ECO:0007669"/>
    <property type="project" value="UniProtKB-SubCell"/>
</dbReference>
<evidence type="ECO:0000256" key="8">
    <source>
        <dbReference type="RuleBase" id="RU361120"/>
    </source>
</evidence>
<dbReference type="Proteomes" id="UP000007752">
    <property type="component" value="Chromosome 6"/>
</dbReference>
<evidence type="ECO:0000256" key="3">
    <source>
        <dbReference type="ARBA" id="ARBA00023157"/>
    </source>
</evidence>
<comment type="PTM">
    <text evidence="8">Contains at least one intrachain disulfide bond essential for its enzymatic activity.</text>
</comment>
<feature type="active site" description="Proton donor" evidence="6">
    <location>
        <position position="105"/>
    </location>
</feature>
<dbReference type="InterPro" id="IPR010713">
    <property type="entry name" value="XET_C"/>
</dbReference>
<keyword evidence="8" id="KW-0052">Apoplast</keyword>
<gene>
    <name evidence="10" type="ORF">OsJ_21218</name>
</gene>